<accession>A0A1N7PSA2</accession>
<dbReference type="STRING" id="529505.SAMN05421761_12014"/>
<dbReference type="EMBL" id="FTOP01000020">
    <property type="protein sequence ID" value="SIT13543.1"/>
    <property type="molecule type" value="Genomic_DNA"/>
</dbReference>
<dbReference type="RefSeq" id="WP_084565980.1">
    <property type="nucleotide sequence ID" value="NZ_FTOP01000020.1"/>
</dbReference>
<dbReference type="PROSITE" id="PS51352">
    <property type="entry name" value="THIOREDOXIN_2"/>
    <property type="match status" value="1"/>
</dbReference>
<dbReference type="InterPro" id="IPR013766">
    <property type="entry name" value="Thioredoxin_domain"/>
</dbReference>
<dbReference type="PANTHER" id="PTHR42852:SF13">
    <property type="entry name" value="PROTEIN DIPZ"/>
    <property type="match status" value="1"/>
</dbReference>
<proteinExistence type="predicted"/>
<keyword evidence="4" id="KW-1185">Reference proteome</keyword>
<gene>
    <name evidence="3" type="ORF">SAMN05421761_12014</name>
</gene>
<dbReference type="AlphaFoldDB" id="A0A1N7PSA2"/>
<protein>
    <submittedName>
        <fullName evidence="3">Thiol-disulfide isomerase or thioredoxin</fullName>
    </submittedName>
</protein>
<dbReference type="PANTHER" id="PTHR42852">
    <property type="entry name" value="THIOL:DISULFIDE INTERCHANGE PROTEIN DSBE"/>
    <property type="match status" value="1"/>
</dbReference>
<name>A0A1N7PSA2_9BACT</name>
<dbReference type="GO" id="GO:0016491">
    <property type="term" value="F:oxidoreductase activity"/>
    <property type="evidence" value="ECO:0007669"/>
    <property type="project" value="InterPro"/>
</dbReference>
<sequence length="452" mass="51624">MNPIKLPKSLFNSVHPCSSVVKILLTLFLLLATKVAFAQSPQAVGELKIGDQIPDFKFTNVINNDGEPIKISDYKGKLLILDFWATWCAPCIASFPKLDSLDKAFGDDLDILPVTYQDKEEVAKLFSRMPKLKDINKPMVTDDLVLKTIFPHKILPHYVWIDQEGNVLAFTESSEVTAENIQKALEDNAPMLNQRDMTLLTSYLEQPYFESKIIKPESLLFQSSIAGFTEGLIGAYKVHFDEHRKVERIIVNNMGIIQLYKLAYGELTTTFSQNRLRLEVQHLDNIQFDGSGQKYTDWKKQGNAFCYELFLAENFRDAAFEIMRDDLNRYFPQYKAQVIMEDIDIWALVITDEEKAAQLKTKCSESTLKDSFSEFSMTNRKVSWLISILNTKYLQDLDATLVDKSGLSDNIDLQLQGNMTDIQSIRKALEPYGLDFIAQKEKLPVLVISDTY</sequence>
<dbReference type="Gene3D" id="3.40.30.10">
    <property type="entry name" value="Glutaredoxin"/>
    <property type="match status" value="1"/>
</dbReference>
<dbReference type="SUPFAM" id="SSF52833">
    <property type="entry name" value="Thioredoxin-like"/>
    <property type="match status" value="1"/>
</dbReference>
<dbReference type="Pfam" id="PF00578">
    <property type="entry name" value="AhpC-TSA"/>
    <property type="match status" value="1"/>
</dbReference>
<evidence type="ECO:0000256" key="1">
    <source>
        <dbReference type="SAM" id="SignalP"/>
    </source>
</evidence>
<dbReference type="InterPro" id="IPR036249">
    <property type="entry name" value="Thioredoxin-like_sf"/>
</dbReference>
<dbReference type="InterPro" id="IPR050553">
    <property type="entry name" value="Thioredoxin_ResA/DsbE_sf"/>
</dbReference>
<organism evidence="3 4">
    <name type="scientific">Belliella pelovolcani</name>
    <dbReference type="NCBI Taxonomy" id="529505"/>
    <lineage>
        <taxon>Bacteria</taxon>
        <taxon>Pseudomonadati</taxon>
        <taxon>Bacteroidota</taxon>
        <taxon>Cytophagia</taxon>
        <taxon>Cytophagales</taxon>
        <taxon>Cyclobacteriaceae</taxon>
        <taxon>Belliella</taxon>
    </lineage>
</organism>
<evidence type="ECO:0000313" key="3">
    <source>
        <dbReference type="EMBL" id="SIT13543.1"/>
    </source>
</evidence>
<dbReference type="InterPro" id="IPR000866">
    <property type="entry name" value="AhpC/TSA"/>
</dbReference>
<dbReference type="CDD" id="cd02966">
    <property type="entry name" value="TlpA_like_family"/>
    <property type="match status" value="1"/>
</dbReference>
<reference evidence="4" key="1">
    <citation type="submission" date="2017-01" db="EMBL/GenBank/DDBJ databases">
        <authorList>
            <person name="Varghese N."/>
            <person name="Submissions S."/>
        </authorList>
    </citation>
    <scope>NUCLEOTIDE SEQUENCE [LARGE SCALE GENOMIC DNA]</scope>
    <source>
        <strain evidence="4">DSM 46698</strain>
    </source>
</reference>
<evidence type="ECO:0000259" key="2">
    <source>
        <dbReference type="PROSITE" id="PS51352"/>
    </source>
</evidence>
<dbReference type="GO" id="GO:0016853">
    <property type="term" value="F:isomerase activity"/>
    <property type="evidence" value="ECO:0007669"/>
    <property type="project" value="UniProtKB-KW"/>
</dbReference>
<dbReference type="Proteomes" id="UP000186026">
    <property type="component" value="Unassembled WGS sequence"/>
</dbReference>
<dbReference type="OrthoDB" id="1118217at2"/>
<feature type="chain" id="PRO_5013066076" evidence="1">
    <location>
        <begin position="39"/>
        <end position="452"/>
    </location>
</feature>
<keyword evidence="3" id="KW-0413">Isomerase</keyword>
<feature type="signal peptide" evidence="1">
    <location>
        <begin position="1"/>
        <end position="38"/>
    </location>
</feature>
<feature type="domain" description="Thioredoxin" evidence="2">
    <location>
        <begin position="47"/>
        <end position="190"/>
    </location>
</feature>
<dbReference type="GO" id="GO:0016209">
    <property type="term" value="F:antioxidant activity"/>
    <property type="evidence" value="ECO:0007669"/>
    <property type="project" value="InterPro"/>
</dbReference>
<evidence type="ECO:0000313" key="4">
    <source>
        <dbReference type="Proteomes" id="UP000186026"/>
    </source>
</evidence>
<keyword evidence="1" id="KW-0732">Signal</keyword>